<feature type="region of interest" description="Disordered" evidence="11">
    <location>
        <begin position="125"/>
        <end position="148"/>
    </location>
</feature>
<evidence type="ECO:0000256" key="11">
    <source>
        <dbReference type="SAM" id="MobiDB-lite"/>
    </source>
</evidence>
<evidence type="ECO:0000256" key="3">
    <source>
        <dbReference type="ARBA" id="ARBA00016738"/>
    </source>
</evidence>
<keyword evidence="5" id="KW-0597">Phosphoprotein</keyword>
<name>A0A482WM62_LAOST</name>
<evidence type="ECO:0000256" key="8">
    <source>
        <dbReference type="ARBA" id="ARBA00023242"/>
    </source>
</evidence>
<comment type="caution">
    <text evidence="12">The sequence shown here is derived from an EMBL/GenBank/DDBJ whole genome shotgun (WGS) entry which is preliminary data.</text>
</comment>
<evidence type="ECO:0000313" key="13">
    <source>
        <dbReference type="Proteomes" id="UP000291343"/>
    </source>
</evidence>
<feature type="compositionally biased region" description="Acidic residues" evidence="11">
    <location>
        <begin position="13"/>
        <end position="29"/>
    </location>
</feature>
<evidence type="ECO:0000256" key="9">
    <source>
        <dbReference type="ARBA" id="ARBA00093307"/>
    </source>
</evidence>
<keyword evidence="4" id="KW-0158">Chromosome</keyword>
<evidence type="ECO:0000256" key="4">
    <source>
        <dbReference type="ARBA" id="ARBA00022454"/>
    </source>
</evidence>
<evidence type="ECO:0000256" key="10">
    <source>
        <dbReference type="SAM" id="Coils"/>
    </source>
</evidence>
<dbReference type="FunCoup" id="A0A482WM62">
    <property type="interactions" value="286"/>
</dbReference>
<dbReference type="OrthoDB" id="277961at2759"/>
<sequence>MVGKEMLANNCDNNEETDESISESDEEIISVENAPKGKPKSGKFWKSQKTRAASIIKTRGLQSSLEKKMKLRKDLRHTKLMSREIIEQSKKRKEELKIRRRENIKKMEENQRKAEIVQVIKNPQKIKKMKKKQLRSIEKRDTLQISGK</sequence>
<proteinExistence type="predicted"/>
<dbReference type="SMR" id="A0A482WM62"/>
<accession>A0A482WM62</accession>
<protein>
    <recommendedName>
        <fullName evidence="3">Coiled-coil domain-containing protein 86</fullName>
    </recommendedName>
</protein>
<evidence type="ECO:0000313" key="12">
    <source>
        <dbReference type="EMBL" id="RZF34645.1"/>
    </source>
</evidence>
<dbReference type="InterPro" id="IPR026570">
    <property type="entry name" value="CCDC86"/>
</dbReference>
<dbReference type="AlphaFoldDB" id="A0A482WM62"/>
<dbReference type="Proteomes" id="UP000291343">
    <property type="component" value="Unassembled WGS sequence"/>
</dbReference>
<evidence type="ECO:0000256" key="6">
    <source>
        <dbReference type="ARBA" id="ARBA00022934"/>
    </source>
</evidence>
<organism evidence="12 13">
    <name type="scientific">Laodelphax striatellus</name>
    <name type="common">Small brown planthopper</name>
    <name type="synonym">Delphax striatella</name>
    <dbReference type="NCBI Taxonomy" id="195883"/>
    <lineage>
        <taxon>Eukaryota</taxon>
        <taxon>Metazoa</taxon>
        <taxon>Ecdysozoa</taxon>
        <taxon>Arthropoda</taxon>
        <taxon>Hexapoda</taxon>
        <taxon>Insecta</taxon>
        <taxon>Pterygota</taxon>
        <taxon>Neoptera</taxon>
        <taxon>Paraneoptera</taxon>
        <taxon>Hemiptera</taxon>
        <taxon>Auchenorrhyncha</taxon>
        <taxon>Fulgoroidea</taxon>
        <taxon>Delphacidae</taxon>
        <taxon>Criomorphinae</taxon>
        <taxon>Laodelphax</taxon>
    </lineage>
</organism>
<evidence type="ECO:0000256" key="7">
    <source>
        <dbReference type="ARBA" id="ARBA00023054"/>
    </source>
</evidence>
<dbReference type="InParanoid" id="A0A482WM62"/>
<dbReference type="PANTHER" id="PTHR13557:SF1">
    <property type="entry name" value="COILED-COIL DOMAIN-CONTAINING PROTEIN 86"/>
    <property type="match status" value="1"/>
</dbReference>
<feature type="region of interest" description="Disordered" evidence="11">
    <location>
        <begin position="1"/>
        <end position="49"/>
    </location>
</feature>
<reference evidence="12 13" key="1">
    <citation type="journal article" date="2017" name="Gigascience">
        <title>Genome sequence of the small brown planthopper, Laodelphax striatellus.</title>
        <authorList>
            <person name="Zhu J."/>
            <person name="Jiang F."/>
            <person name="Wang X."/>
            <person name="Yang P."/>
            <person name="Bao Y."/>
            <person name="Zhao W."/>
            <person name="Wang W."/>
            <person name="Lu H."/>
            <person name="Wang Q."/>
            <person name="Cui N."/>
            <person name="Li J."/>
            <person name="Chen X."/>
            <person name="Luo L."/>
            <person name="Yu J."/>
            <person name="Kang L."/>
            <person name="Cui F."/>
        </authorList>
    </citation>
    <scope>NUCLEOTIDE SEQUENCE [LARGE SCALE GENOMIC DNA]</scope>
    <source>
        <strain evidence="12">Lst14</strain>
    </source>
</reference>
<feature type="coiled-coil region" evidence="10">
    <location>
        <begin position="86"/>
        <end position="113"/>
    </location>
</feature>
<dbReference type="EMBL" id="QKKF02030855">
    <property type="protein sequence ID" value="RZF34645.1"/>
    <property type="molecule type" value="Genomic_DNA"/>
</dbReference>
<evidence type="ECO:0000256" key="5">
    <source>
        <dbReference type="ARBA" id="ARBA00022553"/>
    </source>
</evidence>
<dbReference type="STRING" id="195883.A0A482WM62"/>
<comment type="subcellular location">
    <subcellularLocation>
        <location evidence="1">Chromosome</location>
    </subcellularLocation>
    <subcellularLocation>
        <location evidence="2">Nucleus</location>
        <location evidence="2">Nucleolus</location>
    </subcellularLocation>
</comment>
<keyword evidence="13" id="KW-1185">Reference proteome</keyword>
<feature type="compositionally biased region" description="Basic residues" evidence="11">
    <location>
        <begin position="37"/>
        <end position="49"/>
    </location>
</feature>
<keyword evidence="6" id="KW-0164">Citrullination</keyword>
<comment type="function">
    <text evidence="9">Required for proper chromosome segregation during mitosis and error-free mitotic progression.</text>
</comment>
<keyword evidence="7 10" id="KW-0175">Coiled coil</keyword>
<evidence type="ECO:0000256" key="2">
    <source>
        <dbReference type="ARBA" id="ARBA00004604"/>
    </source>
</evidence>
<gene>
    <name evidence="12" type="ORF">LSTR_LSTR012727</name>
</gene>
<dbReference type="GO" id="GO:0005730">
    <property type="term" value="C:nucleolus"/>
    <property type="evidence" value="ECO:0007669"/>
    <property type="project" value="UniProtKB-SubCell"/>
</dbReference>
<dbReference type="PANTHER" id="PTHR13557">
    <property type="entry name" value="COILED-COIL DOMAIN-CONTAINING PROTEIN 86"/>
    <property type="match status" value="1"/>
</dbReference>
<keyword evidence="8" id="KW-0539">Nucleus</keyword>
<evidence type="ECO:0000256" key="1">
    <source>
        <dbReference type="ARBA" id="ARBA00004286"/>
    </source>
</evidence>
<dbReference type="GO" id="GO:0005694">
    <property type="term" value="C:chromosome"/>
    <property type="evidence" value="ECO:0007669"/>
    <property type="project" value="UniProtKB-SubCell"/>
</dbReference>
<feature type="compositionally biased region" description="Basic residues" evidence="11">
    <location>
        <begin position="125"/>
        <end position="134"/>
    </location>
</feature>